<keyword evidence="2" id="KW-0964">Secreted</keyword>
<evidence type="ECO:0000313" key="6">
    <source>
        <dbReference type="RefSeq" id="XP_022290352.1"/>
    </source>
</evidence>
<keyword evidence="5" id="KW-1185">Reference proteome</keyword>
<dbReference type="SUPFAM" id="SSF49842">
    <property type="entry name" value="TNF-like"/>
    <property type="match status" value="1"/>
</dbReference>
<comment type="subcellular location">
    <subcellularLocation>
        <location evidence="1">Secreted</location>
    </subcellularLocation>
</comment>
<dbReference type="InterPro" id="IPR001073">
    <property type="entry name" value="C1q_dom"/>
</dbReference>
<keyword evidence="3" id="KW-0175">Coiled coil</keyword>
<feature type="domain" description="C1q" evidence="4">
    <location>
        <begin position="121"/>
        <end position="254"/>
    </location>
</feature>
<dbReference type="InterPro" id="IPR050392">
    <property type="entry name" value="Collagen/C1q_domain"/>
</dbReference>
<dbReference type="PROSITE" id="PS50871">
    <property type="entry name" value="C1Q"/>
    <property type="match status" value="1"/>
</dbReference>
<name>A0A8B8AFT7_CRAVI</name>
<dbReference type="PRINTS" id="PR00007">
    <property type="entry name" value="COMPLEMNTC1Q"/>
</dbReference>
<dbReference type="OrthoDB" id="6052633at2759"/>
<dbReference type="InterPro" id="IPR008983">
    <property type="entry name" value="Tumour_necrosis_fac-like_dom"/>
</dbReference>
<dbReference type="Gene3D" id="2.60.120.40">
    <property type="match status" value="1"/>
</dbReference>
<dbReference type="PANTHER" id="PTHR15427">
    <property type="entry name" value="EMILIN ELASTIN MICROFIBRIL INTERFACE-LOCATED PROTEIN ELASTIN MICROFIBRIL INTERFACER"/>
    <property type="match status" value="1"/>
</dbReference>
<reference evidence="6" key="1">
    <citation type="submission" date="2025-08" db="UniProtKB">
        <authorList>
            <consortium name="RefSeq"/>
        </authorList>
    </citation>
    <scope>IDENTIFICATION</scope>
    <source>
        <tissue evidence="6">Whole sample</tissue>
    </source>
</reference>
<dbReference type="GeneID" id="111101990"/>
<dbReference type="AlphaFoldDB" id="A0A8B8AFT7"/>
<gene>
    <name evidence="6" type="primary">LOC111101990</name>
</gene>
<evidence type="ECO:0000256" key="2">
    <source>
        <dbReference type="ARBA" id="ARBA00022525"/>
    </source>
</evidence>
<evidence type="ECO:0000256" key="3">
    <source>
        <dbReference type="SAM" id="Coils"/>
    </source>
</evidence>
<sequence length="254" mass="28590">MTLGIFKVKGANLNDACSEDVQTLRQELNILRQQLERQGEEINKLREELHRNKDNGRDAVKRDDLSSKAKRNPFAPLVAQEMAPRSSKRDQFSTEIEHLRTDIVRVPYNVSSRPKRGFRQDNTIHIAFFADRVTDGVDLGLHQTLVFENVLTNVSNFYNRITGIFIRNVTGFYVFHVQILTCHTGQDFRAELVVEGVVKNSHLTGDSTHCSNGGGTAIVHVNAGDSVWVRVRTPGDYNRIAAESSIVGFLFHAS</sequence>
<dbReference type="RefSeq" id="XP_022290352.1">
    <property type="nucleotide sequence ID" value="XM_022434644.1"/>
</dbReference>
<organism evidence="5 6">
    <name type="scientific">Crassostrea virginica</name>
    <name type="common">Eastern oyster</name>
    <dbReference type="NCBI Taxonomy" id="6565"/>
    <lineage>
        <taxon>Eukaryota</taxon>
        <taxon>Metazoa</taxon>
        <taxon>Spiralia</taxon>
        <taxon>Lophotrochozoa</taxon>
        <taxon>Mollusca</taxon>
        <taxon>Bivalvia</taxon>
        <taxon>Autobranchia</taxon>
        <taxon>Pteriomorphia</taxon>
        <taxon>Ostreida</taxon>
        <taxon>Ostreoidea</taxon>
        <taxon>Ostreidae</taxon>
        <taxon>Crassostrea</taxon>
    </lineage>
</organism>
<dbReference type="GO" id="GO:0005581">
    <property type="term" value="C:collagen trimer"/>
    <property type="evidence" value="ECO:0007669"/>
    <property type="project" value="UniProtKB-KW"/>
</dbReference>
<proteinExistence type="predicted"/>
<dbReference type="SMART" id="SM00110">
    <property type="entry name" value="C1Q"/>
    <property type="match status" value="1"/>
</dbReference>
<evidence type="ECO:0000259" key="4">
    <source>
        <dbReference type="PROSITE" id="PS50871"/>
    </source>
</evidence>
<dbReference type="PANTHER" id="PTHR15427:SF33">
    <property type="entry name" value="COLLAGEN IV NC1 DOMAIN-CONTAINING PROTEIN"/>
    <property type="match status" value="1"/>
</dbReference>
<accession>A0A8B8AFT7</accession>
<dbReference type="Proteomes" id="UP000694844">
    <property type="component" value="Chromosome 6"/>
</dbReference>
<dbReference type="Pfam" id="PF00386">
    <property type="entry name" value="C1q"/>
    <property type="match status" value="1"/>
</dbReference>
<dbReference type="KEGG" id="cvn:111101990"/>
<protein>
    <submittedName>
        <fullName evidence="6">Uncharacterized protein LOC111101990</fullName>
    </submittedName>
</protein>
<evidence type="ECO:0000256" key="1">
    <source>
        <dbReference type="ARBA" id="ARBA00004613"/>
    </source>
</evidence>
<feature type="coiled-coil region" evidence="3">
    <location>
        <begin position="14"/>
        <end position="55"/>
    </location>
</feature>
<evidence type="ECO:0000313" key="5">
    <source>
        <dbReference type="Proteomes" id="UP000694844"/>
    </source>
</evidence>